<dbReference type="AlphaFoldDB" id="A0A0P1I1K8"/>
<feature type="region of interest" description="Disordered" evidence="1">
    <location>
        <begin position="1"/>
        <end position="34"/>
    </location>
</feature>
<protein>
    <submittedName>
        <fullName evidence="2">Uncharacterized protein</fullName>
    </submittedName>
</protein>
<name>A0A0P1I1K8_9RHOB</name>
<keyword evidence="3" id="KW-1185">Reference proteome</keyword>
<dbReference type="EMBL" id="CYUD01000001">
    <property type="protein sequence ID" value="CUJ84787.1"/>
    <property type="molecule type" value="Genomic_DNA"/>
</dbReference>
<accession>A0A0P1I1K8</accession>
<gene>
    <name evidence="2" type="ORF">RUE5091_00261</name>
</gene>
<proteinExistence type="predicted"/>
<evidence type="ECO:0000313" key="3">
    <source>
        <dbReference type="Proteomes" id="UP000051260"/>
    </source>
</evidence>
<dbReference type="STRING" id="1715692.RUE5091_00261"/>
<sequence length="34" mass="3578">MKSTSKPKPKPSSKPESKDKPTVGAAKAGHNSDR</sequence>
<feature type="compositionally biased region" description="Basic residues" evidence="1">
    <location>
        <begin position="1"/>
        <end position="11"/>
    </location>
</feature>
<dbReference type="Proteomes" id="UP000051260">
    <property type="component" value="Unassembled WGS sequence"/>
</dbReference>
<evidence type="ECO:0000313" key="2">
    <source>
        <dbReference type="EMBL" id="CUJ84787.1"/>
    </source>
</evidence>
<organism evidence="2 3">
    <name type="scientific">Ruegeria denitrificans</name>
    <dbReference type="NCBI Taxonomy" id="1715692"/>
    <lineage>
        <taxon>Bacteria</taxon>
        <taxon>Pseudomonadati</taxon>
        <taxon>Pseudomonadota</taxon>
        <taxon>Alphaproteobacteria</taxon>
        <taxon>Rhodobacterales</taxon>
        <taxon>Roseobacteraceae</taxon>
        <taxon>Ruegeria</taxon>
    </lineage>
</organism>
<reference evidence="3" key="1">
    <citation type="submission" date="2015-09" db="EMBL/GenBank/DDBJ databases">
        <authorList>
            <person name="Rodrigo-Torres L."/>
            <person name="Arahal D.R."/>
        </authorList>
    </citation>
    <scope>NUCLEOTIDE SEQUENCE [LARGE SCALE GENOMIC DNA]</scope>
    <source>
        <strain evidence="3">CECT 5091</strain>
    </source>
</reference>
<evidence type="ECO:0000256" key="1">
    <source>
        <dbReference type="SAM" id="MobiDB-lite"/>
    </source>
</evidence>